<dbReference type="AlphaFoldDB" id="A0A3N0EMW0"/>
<proteinExistence type="predicted"/>
<dbReference type="Proteomes" id="UP000267469">
    <property type="component" value="Unassembled WGS sequence"/>
</dbReference>
<dbReference type="PROSITE" id="PS50930">
    <property type="entry name" value="HTH_LYTTR"/>
    <property type="match status" value="1"/>
</dbReference>
<dbReference type="Pfam" id="PF04397">
    <property type="entry name" value="LytTR"/>
    <property type="match status" value="1"/>
</dbReference>
<keyword evidence="1" id="KW-0472">Membrane</keyword>
<dbReference type="OrthoDB" id="735914at2"/>
<feature type="transmembrane region" description="Helical" evidence="1">
    <location>
        <begin position="185"/>
        <end position="208"/>
    </location>
</feature>
<dbReference type="SMART" id="SM00850">
    <property type="entry name" value="LytTR"/>
    <property type="match status" value="1"/>
</dbReference>
<dbReference type="PANTHER" id="PTHR37299:SF1">
    <property type="entry name" value="STAGE 0 SPORULATION PROTEIN A HOMOLOG"/>
    <property type="match status" value="1"/>
</dbReference>
<comment type="caution">
    <text evidence="3">The sequence shown here is derived from an EMBL/GenBank/DDBJ whole genome shotgun (WGS) entry which is preliminary data.</text>
</comment>
<protein>
    <submittedName>
        <fullName evidence="3">LytTR family transcriptional regulator</fullName>
    </submittedName>
</protein>
<dbReference type="InterPro" id="IPR046947">
    <property type="entry name" value="LytR-like"/>
</dbReference>
<gene>
    <name evidence="3" type="ORF">ED312_07645</name>
</gene>
<dbReference type="PANTHER" id="PTHR37299">
    <property type="entry name" value="TRANSCRIPTIONAL REGULATOR-RELATED"/>
    <property type="match status" value="1"/>
</dbReference>
<dbReference type="RefSeq" id="WP_123215419.1">
    <property type="nucleotide sequence ID" value="NZ_RJTM01000047.1"/>
</dbReference>
<dbReference type="GO" id="GO:0003677">
    <property type="term" value="F:DNA binding"/>
    <property type="evidence" value="ECO:0007669"/>
    <property type="project" value="InterPro"/>
</dbReference>
<name>A0A3N0EMW0_SINP1</name>
<sequence>MKKSRLYVFIFLGISVVVLLAGFVSLQYFYRSAERSLWDTQLESGQRETREIAVLLEQQLRAGLPEEQVIRNLQQSILNTDIRSEFICMYNTQGIELCHPDPALVGQKIGENNSRFYLSESEKEIAFSEVLRSGEQYEGIRSFSDPARSSEIVSVYPVGGTDWMVAFHANISVLQTQLSGLYNRFMLGALLGALAVILCCFGIVRWIYRKYEKATETEKKELTEKVNQLTAFNESLRASREKSKEQFVTALIEEETASRKRIVTYHKNEMVAIQVEEIAFFNLVNGMTYIHTFSGQKFQSNNSLDELIKQVGPDSFYRANRQFLINVQAIKNIWMYGKNQLRITVEPDTGETVVISKNKVAEFKQWLDR</sequence>
<evidence type="ECO:0000259" key="2">
    <source>
        <dbReference type="PROSITE" id="PS50930"/>
    </source>
</evidence>
<feature type="domain" description="HTH LytTR-type" evidence="2">
    <location>
        <begin position="262"/>
        <end position="369"/>
    </location>
</feature>
<evidence type="ECO:0000313" key="4">
    <source>
        <dbReference type="Proteomes" id="UP000267469"/>
    </source>
</evidence>
<dbReference type="InterPro" id="IPR007492">
    <property type="entry name" value="LytTR_DNA-bd_dom"/>
</dbReference>
<organism evidence="3 4">
    <name type="scientific">Sinomicrobium pectinilyticum</name>
    <dbReference type="NCBI Taxonomy" id="1084421"/>
    <lineage>
        <taxon>Bacteria</taxon>
        <taxon>Pseudomonadati</taxon>
        <taxon>Bacteroidota</taxon>
        <taxon>Flavobacteriia</taxon>
        <taxon>Flavobacteriales</taxon>
        <taxon>Flavobacteriaceae</taxon>
        <taxon>Sinomicrobium</taxon>
    </lineage>
</organism>
<feature type="transmembrane region" description="Helical" evidence="1">
    <location>
        <begin position="6"/>
        <end position="30"/>
    </location>
</feature>
<dbReference type="GO" id="GO:0000156">
    <property type="term" value="F:phosphorelay response regulator activity"/>
    <property type="evidence" value="ECO:0007669"/>
    <property type="project" value="InterPro"/>
</dbReference>
<evidence type="ECO:0000313" key="3">
    <source>
        <dbReference type="EMBL" id="RNL89164.1"/>
    </source>
</evidence>
<dbReference type="Gene3D" id="2.40.50.1020">
    <property type="entry name" value="LytTr DNA-binding domain"/>
    <property type="match status" value="1"/>
</dbReference>
<reference evidence="3 4" key="1">
    <citation type="submission" date="2018-10" db="EMBL/GenBank/DDBJ databases">
        <title>Sinomicrobium pectinilyticum sp. nov., a pectinase-producing bacterium isolated from alkaline and saline soil, and emended description of the genus Sinomicrobium.</title>
        <authorList>
            <person name="Cheng B."/>
            <person name="Li C."/>
            <person name="Lai Q."/>
            <person name="Du M."/>
            <person name="Shao Z."/>
            <person name="Xu P."/>
            <person name="Yang C."/>
        </authorList>
    </citation>
    <scope>NUCLEOTIDE SEQUENCE [LARGE SCALE GENOMIC DNA]</scope>
    <source>
        <strain evidence="3 4">5DNS001</strain>
    </source>
</reference>
<keyword evidence="1" id="KW-0812">Transmembrane</keyword>
<dbReference type="EMBL" id="RJTM01000047">
    <property type="protein sequence ID" value="RNL89164.1"/>
    <property type="molecule type" value="Genomic_DNA"/>
</dbReference>
<keyword evidence="1" id="KW-1133">Transmembrane helix</keyword>
<keyword evidence="4" id="KW-1185">Reference proteome</keyword>
<accession>A0A3N0EMW0</accession>
<evidence type="ECO:0000256" key="1">
    <source>
        <dbReference type="SAM" id="Phobius"/>
    </source>
</evidence>